<evidence type="ECO:0000313" key="9">
    <source>
        <dbReference type="EMBL" id="KAG8498557.1"/>
    </source>
</evidence>
<dbReference type="Pfam" id="PF25466">
    <property type="entry name" value="MPK1_gelsolin_C"/>
    <property type="match status" value="1"/>
</dbReference>
<name>A0A8J5ZD16_9ROSI</name>
<feature type="region of interest" description="Disordered" evidence="6">
    <location>
        <begin position="66"/>
        <end position="93"/>
    </location>
</feature>
<proteinExistence type="inferred from homology"/>
<dbReference type="SUPFAM" id="SSF55753">
    <property type="entry name" value="Actin depolymerizing proteins"/>
    <property type="match status" value="1"/>
</dbReference>
<dbReference type="Pfam" id="PF00782">
    <property type="entry name" value="DSPc"/>
    <property type="match status" value="1"/>
</dbReference>
<dbReference type="CDD" id="cd14792">
    <property type="entry name" value="GH27"/>
    <property type="match status" value="1"/>
</dbReference>
<dbReference type="InterPro" id="IPR029021">
    <property type="entry name" value="Prot-tyrosine_phosphatase-like"/>
</dbReference>
<evidence type="ECO:0000256" key="6">
    <source>
        <dbReference type="SAM" id="MobiDB-lite"/>
    </source>
</evidence>
<feature type="region of interest" description="Disordered" evidence="6">
    <location>
        <begin position="492"/>
        <end position="513"/>
    </location>
</feature>
<dbReference type="PRINTS" id="PR00740">
    <property type="entry name" value="GLHYDRLASE27"/>
</dbReference>
<keyword evidence="3" id="KW-0904">Protein phosphatase</keyword>
<dbReference type="Pfam" id="PF00626">
    <property type="entry name" value="Gelsolin"/>
    <property type="match status" value="1"/>
</dbReference>
<evidence type="ECO:0000259" key="8">
    <source>
        <dbReference type="PROSITE" id="PS50056"/>
    </source>
</evidence>
<protein>
    <recommendedName>
        <fullName evidence="5">Alpha-galactosidase</fullName>
        <ecNumber evidence="5">3.2.1.22</ecNumber>
    </recommendedName>
    <alternativeName>
        <fullName evidence="5">Melibiase</fullName>
    </alternativeName>
</protein>
<keyword evidence="10" id="KW-1185">Reference proteome</keyword>
<dbReference type="EMBL" id="JAHUZN010000003">
    <property type="protein sequence ID" value="KAG8498557.1"/>
    <property type="molecule type" value="Genomic_DNA"/>
</dbReference>
<dbReference type="Pfam" id="PF16499">
    <property type="entry name" value="Melibiase_2"/>
    <property type="match status" value="1"/>
</dbReference>
<dbReference type="CDD" id="cd14498">
    <property type="entry name" value="DSP"/>
    <property type="match status" value="1"/>
</dbReference>
<dbReference type="Gene3D" id="3.40.20.10">
    <property type="entry name" value="Severin"/>
    <property type="match status" value="1"/>
</dbReference>
<dbReference type="PROSITE" id="PS00383">
    <property type="entry name" value="TYR_PHOSPHATASE_1"/>
    <property type="match status" value="1"/>
</dbReference>
<dbReference type="InterPro" id="IPR013780">
    <property type="entry name" value="Glyco_hydro_b"/>
</dbReference>
<gene>
    <name evidence="9" type="ORF">CXB51_004876</name>
</gene>
<dbReference type="InterPro" id="IPR000387">
    <property type="entry name" value="Tyr_Pase_dom"/>
</dbReference>
<evidence type="ECO:0000313" key="10">
    <source>
        <dbReference type="Proteomes" id="UP000701853"/>
    </source>
</evidence>
<dbReference type="PROSITE" id="PS50056">
    <property type="entry name" value="TYR_PHOSPHATASE_2"/>
    <property type="match status" value="1"/>
</dbReference>
<dbReference type="InterPro" id="IPR029006">
    <property type="entry name" value="ADF-H/Gelsolin-like_dom_sf"/>
</dbReference>
<feature type="region of interest" description="Disordered" evidence="6">
    <location>
        <begin position="608"/>
        <end position="634"/>
    </location>
</feature>
<comment type="caution">
    <text evidence="9">The sequence shown here is derived from an EMBL/GenBank/DDBJ whole genome shotgun (WGS) entry which is preliminary data.</text>
</comment>
<dbReference type="InterPro" id="IPR017853">
    <property type="entry name" value="GH"/>
</dbReference>
<evidence type="ECO:0000256" key="4">
    <source>
        <dbReference type="ARBA" id="ARBA00023295"/>
    </source>
</evidence>
<dbReference type="InterPro" id="IPR016130">
    <property type="entry name" value="Tyr_Pase_AS"/>
</dbReference>
<reference evidence="9 10" key="1">
    <citation type="journal article" date="2021" name="bioRxiv">
        <title>The Gossypium anomalum genome as a resource for cotton improvement and evolutionary analysis of hybrid incompatibility.</title>
        <authorList>
            <person name="Grover C.E."/>
            <person name="Yuan D."/>
            <person name="Arick M.A."/>
            <person name="Miller E.R."/>
            <person name="Hu G."/>
            <person name="Peterson D.G."/>
            <person name="Wendel J.F."/>
            <person name="Udall J.A."/>
        </authorList>
    </citation>
    <scope>NUCLEOTIDE SEQUENCE [LARGE SCALE GENOMIC DNA]</scope>
    <source>
        <strain evidence="9">JFW-Udall</strain>
        <tissue evidence="9">Leaf</tissue>
    </source>
</reference>
<feature type="compositionally biased region" description="Polar residues" evidence="6">
    <location>
        <begin position="608"/>
        <end position="618"/>
    </location>
</feature>
<dbReference type="Gene3D" id="3.90.190.10">
    <property type="entry name" value="Protein tyrosine phosphatase superfamily"/>
    <property type="match status" value="1"/>
</dbReference>
<feature type="region of interest" description="Disordered" evidence="6">
    <location>
        <begin position="1"/>
        <end position="48"/>
    </location>
</feature>
<evidence type="ECO:0000256" key="2">
    <source>
        <dbReference type="ARBA" id="ARBA00022801"/>
    </source>
</evidence>
<feature type="compositionally biased region" description="Low complexity" evidence="6">
    <location>
        <begin position="463"/>
        <end position="475"/>
    </location>
</feature>
<organism evidence="9 10">
    <name type="scientific">Gossypium anomalum</name>
    <dbReference type="NCBI Taxonomy" id="47600"/>
    <lineage>
        <taxon>Eukaryota</taxon>
        <taxon>Viridiplantae</taxon>
        <taxon>Streptophyta</taxon>
        <taxon>Embryophyta</taxon>
        <taxon>Tracheophyta</taxon>
        <taxon>Spermatophyta</taxon>
        <taxon>Magnoliopsida</taxon>
        <taxon>eudicotyledons</taxon>
        <taxon>Gunneridae</taxon>
        <taxon>Pentapetalae</taxon>
        <taxon>rosids</taxon>
        <taxon>malvids</taxon>
        <taxon>Malvales</taxon>
        <taxon>Malvaceae</taxon>
        <taxon>Malvoideae</taxon>
        <taxon>Gossypium</taxon>
    </lineage>
</organism>
<comment type="catalytic activity">
    <reaction evidence="5">
        <text>Hydrolysis of terminal, non-reducing alpha-D-galactose residues in alpha-D-galactosides, including galactose oligosaccharides, galactomannans and galactolipids.</text>
        <dbReference type="EC" id="3.2.1.22"/>
    </reaction>
</comment>
<evidence type="ECO:0000256" key="1">
    <source>
        <dbReference type="ARBA" id="ARBA00009743"/>
    </source>
</evidence>
<dbReference type="InterPro" id="IPR035992">
    <property type="entry name" value="Ricin_B-like_lectins"/>
</dbReference>
<dbReference type="InterPro" id="IPR002241">
    <property type="entry name" value="Glyco_hydro_27"/>
</dbReference>
<dbReference type="GO" id="GO:0004557">
    <property type="term" value="F:alpha-galactosidase activity"/>
    <property type="evidence" value="ECO:0007669"/>
    <property type="project" value="UniProtKB-EC"/>
</dbReference>
<dbReference type="InterPro" id="IPR000340">
    <property type="entry name" value="Dual-sp_phosphatase_cat-dom"/>
</dbReference>
<dbReference type="PANTHER" id="PTHR46381">
    <property type="entry name" value="MKPA PROTEIN"/>
    <property type="match status" value="1"/>
</dbReference>
<dbReference type="GO" id="GO:0005975">
    <property type="term" value="P:carbohydrate metabolic process"/>
    <property type="evidence" value="ECO:0007669"/>
    <property type="project" value="InterPro"/>
</dbReference>
<evidence type="ECO:0000256" key="5">
    <source>
        <dbReference type="RuleBase" id="RU361168"/>
    </source>
</evidence>
<dbReference type="InterPro" id="IPR013785">
    <property type="entry name" value="Aldolase_TIM"/>
</dbReference>
<feature type="region of interest" description="Disordered" evidence="6">
    <location>
        <begin position="453"/>
        <end position="475"/>
    </location>
</feature>
<dbReference type="SUPFAM" id="SSF52799">
    <property type="entry name" value="(Phosphotyrosine protein) phosphatases II"/>
    <property type="match status" value="1"/>
</dbReference>
<feature type="domain" description="Tyrosine-protein phosphatase" evidence="7">
    <location>
        <begin position="109"/>
        <end position="251"/>
    </location>
</feature>
<dbReference type="SUPFAM" id="SSF51445">
    <property type="entry name" value="(Trans)glycosidases"/>
    <property type="match status" value="1"/>
</dbReference>
<dbReference type="PANTHER" id="PTHR46381:SF2">
    <property type="entry name" value="MAP KINASE PHOSPHATASE"/>
    <property type="match status" value="1"/>
</dbReference>
<dbReference type="EC" id="3.2.1.22" evidence="5"/>
<dbReference type="SMART" id="SM00195">
    <property type="entry name" value="DSPc"/>
    <property type="match status" value="1"/>
</dbReference>
<dbReference type="SUPFAM" id="SSF50370">
    <property type="entry name" value="Ricin B-like lectins"/>
    <property type="match status" value="1"/>
</dbReference>
<evidence type="ECO:0000259" key="7">
    <source>
        <dbReference type="PROSITE" id="PS50054"/>
    </source>
</evidence>
<dbReference type="OrthoDB" id="165342at2759"/>
<keyword evidence="5" id="KW-1015">Disulfide bond</keyword>
<comment type="similarity">
    <text evidence="1 5">Belongs to the glycosyl hydrolase 27 family.</text>
</comment>
<dbReference type="InterPro" id="IPR007122">
    <property type="entry name" value="Villin/Gelsolin"/>
</dbReference>
<keyword evidence="4 5" id="KW-0326">Glycosidase</keyword>
<dbReference type="GO" id="GO:0004721">
    <property type="term" value="F:phosphoprotein phosphatase activity"/>
    <property type="evidence" value="ECO:0007669"/>
    <property type="project" value="UniProtKB-KW"/>
</dbReference>
<dbReference type="Proteomes" id="UP000701853">
    <property type="component" value="Chromosome 3"/>
</dbReference>
<dbReference type="PROSITE" id="PS50054">
    <property type="entry name" value="TYR_PHOSPHATASE_DUAL"/>
    <property type="match status" value="1"/>
</dbReference>
<evidence type="ECO:0000256" key="3">
    <source>
        <dbReference type="ARBA" id="ARBA00022912"/>
    </source>
</evidence>
<dbReference type="InterPro" id="IPR020422">
    <property type="entry name" value="TYR_PHOSPHATASE_DUAL_dom"/>
</dbReference>
<accession>A0A8J5ZD16</accession>
<dbReference type="InterPro" id="IPR057528">
    <property type="entry name" value="MPK1_C"/>
</dbReference>
<dbReference type="Gene3D" id="3.20.20.70">
    <property type="entry name" value="Aldolase class I"/>
    <property type="match status" value="1"/>
</dbReference>
<keyword evidence="2 5" id="KW-0378">Hydrolase</keyword>
<dbReference type="InterPro" id="IPR007123">
    <property type="entry name" value="Gelsolin-like_dom"/>
</dbReference>
<dbReference type="GO" id="GO:0051015">
    <property type="term" value="F:actin filament binding"/>
    <property type="evidence" value="ECO:0007669"/>
    <property type="project" value="InterPro"/>
</dbReference>
<dbReference type="Gene3D" id="2.60.40.1180">
    <property type="entry name" value="Golgi alpha-mannosidase II"/>
    <property type="match status" value="1"/>
</dbReference>
<dbReference type="SMART" id="SM00262">
    <property type="entry name" value="GEL"/>
    <property type="match status" value="1"/>
</dbReference>
<sequence length="1444" mass="160302">MFGQEEKNRLAGAAADAGRQPYLRSISWTDRSPTKPNPKPLPNTKGRSCLPPLCIKRKPVEEWPNAGSDDLGVWPHPQTPRGSVKPLPSPGSNREFQLRRDKLAFYDKECSRIADHIYLGSDAVAKNREILAKNGITHVLNCVGFVCPEYFKNDLVYKTLWLQDNPSEDITSILYDVFDYFEDVREQGGRVLVHCCQGVSRSTSLVIAYLMWREVQSFEDAFQYVKTARGVTNPNTGFAFQLLQCQKRVHAAPASPNSLLRMYKMAPHSSYDALHLVPKLLNHPGIQGLDSRGAFIVHVPSAIYVWVGKKCSNIMSNRASLAANQVIRYERAQGPIITVREGEEPVKFWDALAIGQVSAAAEATNICVGERKVGDYDLDFELFHKALAGGVVPPFSVSAAESETCLPARESGWGRLRQKFANGIMKEFVNSSKLGCNLTPGTDRSDMIVDDTRRDSEAEDNVSLSSPSSPSIIPCGSPDSFDCFPDTSPIRSKDPCEDVDQSVTPCDSPLAPRSPCGSPSSFSSFAASSPKFSSKSPTLSPSTSDYGSSFAFSPSSSNWSDFSYMSSRQPSPSGLEAIDIYSCLQSKETSLSPKKTFSSDHTLSVAITGSPCKGTSPSLAERRGSHPPPRMVLPSVDEQVPRNLVRSWSFSMPELDHDDVMNGVDCNQYEPEDDSEELMLDAEVVAVSIKSHGRTENQSEYGDCHAQSVAVFENPRGVTAIALYQWPTLSKVEMRGSHHILESGAAYMLLAPDASDCSGVLYIWLGREVMCGKGQSRSESSGGTNKDSHLHWESIGREFLNKMDLPLNVSVQLDHVASIEGSLLHLLKKSQKLKTQASHTQIHRISYEAIGSRLLLVPSETHVKTEPEHASTPPRGWNSYDSFCWTISEEEFLQNAEIVSNRLKPHGYEYVVVDYLWYRRKVEGAYTDSLGFDVIDEWGRPIPDPGRWPSSKGGKGFSKVAKKVHGMGLKFGIHVMRGISLQAFNANTPILDTVKGSAYVDSDRQWRAKDIGVKERACAWMSHGFMSVNTKLEAGRAFLRSLYLQYAEWGVDFVKHDCVFGDDLDVEEITFVSEVLRKLDRPIIYSLSPGTSVTPAMAKEVSGLVNMYRITGDDWDTWRDVLSHFDITRDFTTAKMIGAKGLLGRSWPDLDMLPLGWLTDPGSNEGPHRTSNLNLDEQRTQITLWAMAKSPLMFGGDFPYITSRRRCRSKEKVLSQDLAEGGMLGIRALGLITCKDPKANGWSTKALDQDLEQICWKEKSESKFEEPPCLYKRKPLMASGVEMIYKKQYEGTLHLLESDGMELCLDASPRRRLTSKEFGGGSFSPCKWDANQMWELNGTGSLVNSYSGLCATVDLLKVDAGSNEIRSWIATGRRGEIYLAIFNLNPKKTVISTNIADIGKVFPWKNMKGASCKYHEIWSGKSGVTKQMISIAVEKHERFKEITK</sequence>
<feature type="domain" description="Tyrosine specific protein phosphatases" evidence="8">
    <location>
        <begin position="168"/>
        <end position="229"/>
    </location>
</feature>